<keyword evidence="2" id="KW-0442">Lipid degradation</keyword>
<comment type="caution">
    <text evidence="8">The sequence shown here is derived from an EMBL/GenBank/DDBJ whole genome shotgun (WGS) entry which is preliminary data.</text>
</comment>
<protein>
    <recommendedName>
        <fullName evidence="5">Mitochondrial cardiolipin hydrolase</fullName>
    </recommendedName>
    <alternativeName>
        <fullName evidence="6">Mitochondrial phospholipase</fullName>
    </alternativeName>
</protein>
<dbReference type="GO" id="GO:0016042">
    <property type="term" value="P:lipid catabolic process"/>
    <property type="evidence" value="ECO:0007669"/>
    <property type="project" value="UniProtKB-KW"/>
</dbReference>
<proteinExistence type="inferred from homology"/>
<keyword evidence="1" id="KW-0378">Hydrolase</keyword>
<evidence type="ECO:0000256" key="3">
    <source>
        <dbReference type="ARBA" id="ARBA00023098"/>
    </source>
</evidence>
<gene>
    <name evidence="8" type="ORF">AMK59_5917</name>
</gene>
<keyword evidence="9" id="KW-1185">Reference proteome</keyword>
<evidence type="ECO:0000256" key="5">
    <source>
        <dbReference type="ARBA" id="ARBA00040549"/>
    </source>
</evidence>
<dbReference type="Pfam" id="PF13091">
    <property type="entry name" value="PLDc_2"/>
    <property type="match status" value="1"/>
</dbReference>
<dbReference type="SUPFAM" id="SSF56024">
    <property type="entry name" value="Phospholipase D/nuclease"/>
    <property type="match status" value="1"/>
</dbReference>
<evidence type="ECO:0000256" key="6">
    <source>
        <dbReference type="ARBA" id="ARBA00043167"/>
    </source>
</evidence>
<accession>A0A0T6B263</accession>
<reference evidence="8 9" key="1">
    <citation type="submission" date="2015-09" db="EMBL/GenBank/DDBJ databases">
        <title>Draft genome of the scarab beetle Oryctes borbonicus.</title>
        <authorList>
            <person name="Meyer J.M."/>
            <person name="Markov G.V."/>
            <person name="Baskaran P."/>
            <person name="Herrmann M."/>
            <person name="Sommer R.J."/>
            <person name="Roedelsperger C."/>
        </authorList>
    </citation>
    <scope>NUCLEOTIDE SEQUENCE [LARGE SCALE GENOMIC DNA]</scope>
    <source>
        <strain evidence="8">OB123</strain>
        <tissue evidence="8">Whole animal</tissue>
    </source>
</reference>
<dbReference type="InterPro" id="IPR025202">
    <property type="entry name" value="PLD-like_dom"/>
</dbReference>
<dbReference type="PANTHER" id="PTHR43856:SF1">
    <property type="entry name" value="MITOCHONDRIAL CARDIOLIPIN HYDROLASE"/>
    <property type="match status" value="1"/>
</dbReference>
<evidence type="ECO:0000256" key="2">
    <source>
        <dbReference type="ARBA" id="ARBA00022963"/>
    </source>
</evidence>
<dbReference type="PANTHER" id="PTHR43856">
    <property type="entry name" value="CARDIOLIPIN HYDROLASE"/>
    <property type="match status" value="1"/>
</dbReference>
<dbReference type="Gene3D" id="3.30.870.10">
    <property type="entry name" value="Endonuclease Chain A"/>
    <property type="match status" value="1"/>
</dbReference>
<dbReference type="GO" id="GO:0005739">
    <property type="term" value="C:mitochondrion"/>
    <property type="evidence" value="ECO:0007669"/>
    <property type="project" value="TreeGrafter"/>
</dbReference>
<dbReference type="AlphaFoldDB" id="A0A0T6B263"/>
<evidence type="ECO:0000313" key="8">
    <source>
        <dbReference type="EMBL" id="KRT81466.1"/>
    </source>
</evidence>
<evidence type="ECO:0000313" key="9">
    <source>
        <dbReference type="Proteomes" id="UP000051574"/>
    </source>
</evidence>
<sequence length="225" mass="25957">MLGILLVAASAGLWYYYYKTKTACDDEYQQKEEYFRKHNCVVTYSKIHGVTGWPGFENDTTLISCNNCHDTFLPLLYFLSTTQETLDIAMMTLSSNVILSALFDLAKKGIKLRLVINYDQMLKKRLIKEFIKYGAEVVIYAGKNDLSSILHYKYAIKDYNSISKAMCCGSLNWTNTAFLNNYESITFTTNESIVDEFYKNFVESYNYVKNLMETDPYLPVLDLLS</sequence>
<dbReference type="Proteomes" id="UP000051574">
    <property type="component" value="Unassembled WGS sequence"/>
</dbReference>
<comment type="similarity">
    <text evidence="4">Belongs to the phospholipase D family. MitoPLD/Zucchini subfamily.</text>
</comment>
<evidence type="ECO:0000256" key="1">
    <source>
        <dbReference type="ARBA" id="ARBA00022801"/>
    </source>
</evidence>
<evidence type="ECO:0000259" key="7">
    <source>
        <dbReference type="Pfam" id="PF13091"/>
    </source>
</evidence>
<dbReference type="EMBL" id="LJIG01016150">
    <property type="protein sequence ID" value="KRT81466.1"/>
    <property type="molecule type" value="Genomic_DNA"/>
</dbReference>
<evidence type="ECO:0000256" key="4">
    <source>
        <dbReference type="ARBA" id="ARBA00038012"/>
    </source>
</evidence>
<dbReference type="OrthoDB" id="5205528at2759"/>
<keyword evidence="3" id="KW-0443">Lipid metabolism</keyword>
<name>A0A0T6B263_9SCAR</name>
<feature type="domain" description="Phospholipase D-like" evidence="7">
    <location>
        <begin position="78"/>
        <end position="201"/>
    </location>
</feature>
<organism evidence="8 9">
    <name type="scientific">Oryctes borbonicus</name>
    <dbReference type="NCBI Taxonomy" id="1629725"/>
    <lineage>
        <taxon>Eukaryota</taxon>
        <taxon>Metazoa</taxon>
        <taxon>Ecdysozoa</taxon>
        <taxon>Arthropoda</taxon>
        <taxon>Hexapoda</taxon>
        <taxon>Insecta</taxon>
        <taxon>Pterygota</taxon>
        <taxon>Neoptera</taxon>
        <taxon>Endopterygota</taxon>
        <taxon>Coleoptera</taxon>
        <taxon>Polyphaga</taxon>
        <taxon>Scarabaeiformia</taxon>
        <taxon>Scarabaeidae</taxon>
        <taxon>Dynastinae</taxon>
        <taxon>Oryctes</taxon>
    </lineage>
</organism>
<dbReference type="GO" id="GO:0034587">
    <property type="term" value="P:piRNA processing"/>
    <property type="evidence" value="ECO:0007669"/>
    <property type="project" value="TreeGrafter"/>
</dbReference>
<dbReference type="InterPro" id="IPR051406">
    <property type="entry name" value="PLD_domain"/>
</dbReference>
<dbReference type="GO" id="GO:0016891">
    <property type="term" value="F:RNA endonuclease activity producing 5'-phosphomonoesters, hydrolytic mechanism"/>
    <property type="evidence" value="ECO:0007669"/>
    <property type="project" value="TreeGrafter"/>
</dbReference>